<name>A0A1Y5FA59_9BACT</name>
<keyword evidence="1" id="KW-0472">Membrane</keyword>
<feature type="transmembrane region" description="Helical" evidence="1">
    <location>
        <begin position="86"/>
        <end position="108"/>
    </location>
</feature>
<proteinExistence type="predicted"/>
<feature type="transmembrane region" description="Helical" evidence="1">
    <location>
        <begin position="114"/>
        <end position="134"/>
    </location>
</feature>
<dbReference type="PANTHER" id="PTHR42709">
    <property type="entry name" value="ALKALINE PHOSPHATASE LIKE PROTEIN"/>
    <property type="match status" value="1"/>
</dbReference>
<protein>
    <recommendedName>
        <fullName evidence="2">VTT domain-containing protein</fullName>
    </recommendedName>
</protein>
<keyword evidence="1" id="KW-1133">Transmembrane helix</keyword>
<evidence type="ECO:0000259" key="2">
    <source>
        <dbReference type="Pfam" id="PF09335"/>
    </source>
</evidence>
<dbReference type="PANTHER" id="PTHR42709:SF4">
    <property type="entry name" value="INNER MEMBRANE PROTEIN YQAA"/>
    <property type="match status" value="1"/>
</dbReference>
<sequence>MISLFFSSFLAATILPISSEFHLAYLGSTTENPYLLILVATLGNSLGGISCYYLGKFGRWDWLSKYFKIKQSKILKFKTKLDSFKGWPAFFCWLPIIGDPIAVTYGLMRSSLTSFSLYMVLGKFLRYLVIVLIIR</sequence>
<dbReference type="AlphaFoldDB" id="A0A1Y5FA59"/>
<dbReference type="Proteomes" id="UP000196531">
    <property type="component" value="Unassembled WGS sequence"/>
</dbReference>
<organism evidence="3 4">
    <name type="scientific">Halobacteriovorax marinus</name>
    <dbReference type="NCBI Taxonomy" id="97084"/>
    <lineage>
        <taxon>Bacteria</taxon>
        <taxon>Pseudomonadati</taxon>
        <taxon>Bdellovibrionota</taxon>
        <taxon>Bacteriovoracia</taxon>
        <taxon>Bacteriovoracales</taxon>
        <taxon>Halobacteriovoraceae</taxon>
        <taxon>Halobacteriovorax</taxon>
    </lineage>
</organism>
<dbReference type="InterPro" id="IPR032816">
    <property type="entry name" value="VTT_dom"/>
</dbReference>
<evidence type="ECO:0000313" key="3">
    <source>
        <dbReference type="EMBL" id="OUR97937.1"/>
    </source>
</evidence>
<dbReference type="InterPro" id="IPR051311">
    <property type="entry name" value="DedA_domain"/>
</dbReference>
<feature type="domain" description="VTT" evidence="2">
    <location>
        <begin position="19"/>
        <end position="134"/>
    </location>
</feature>
<evidence type="ECO:0000256" key="1">
    <source>
        <dbReference type="SAM" id="Phobius"/>
    </source>
</evidence>
<dbReference type="Pfam" id="PF09335">
    <property type="entry name" value="VTT_dom"/>
    <property type="match status" value="1"/>
</dbReference>
<gene>
    <name evidence="3" type="ORF">A9Q84_07005</name>
</gene>
<accession>A0A1Y5FA59</accession>
<reference evidence="4" key="1">
    <citation type="journal article" date="2017" name="Proc. Natl. Acad. Sci. U.S.A.">
        <title>Simulation of Deepwater Horizon oil plume reveals substrate specialization within a complex community of hydrocarbon-degraders.</title>
        <authorList>
            <person name="Hu P."/>
            <person name="Dubinsky E.A."/>
            <person name="Probst A.J."/>
            <person name="Wang J."/>
            <person name="Sieber C.M.K."/>
            <person name="Tom L.M."/>
            <person name="Gardinali P."/>
            <person name="Banfield J.F."/>
            <person name="Atlas R.M."/>
            <person name="Andersen G.L."/>
        </authorList>
    </citation>
    <scope>NUCLEOTIDE SEQUENCE [LARGE SCALE GENOMIC DNA]</scope>
</reference>
<evidence type="ECO:0000313" key="4">
    <source>
        <dbReference type="Proteomes" id="UP000196531"/>
    </source>
</evidence>
<keyword evidence="1" id="KW-0812">Transmembrane</keyword>
<dbReference type="EMBL" id="MAAO01000005">
    <property type="protein sequence ID" value="OUR97937.1"/>
    <property type="molecule type" value="Genomic_DNA"/>
</dbReference>
<comment type="caution">
    <text evidence="3">The sequence shown here is derived from an EMBL/GenBank/DDBJ whole genome shotgun (WGS) entry which is preliminary data.</text>
</comment>
<feature type="transmembrane region" description="Helical" evidence="1">
    <location>
        <begin position="35"/>
        <end position="55"/>
    </location>
</feature>